<reference evidence="3" key="1">
    <citation type="submission" date="2018-10" db="EMBL/GenBank/DDBJ databases">
        <title>Effector identification in a new, highly contiguous assembly of the strawberry crown rot pathogen Phytophthora cactorum.</title>
        <authorList>
            <person name="Armitage A.D."/>
            <person name="Nellist C.F."/>
            <person name="Bates H."/>
            <person name="Vickerstaff R.J."/>
            <person name="Harrison R.J."/>
        </authorList>
    </citation>
    <scope>NUCLEOTIDE SEQUENCE</scope>
    <source>
        <strain evidence="3">4040</strain>
    </source>
</reference>
<sequence length="517" mass="55232">MLAERAPLAASTTAAVSIFRAIEGISWASSGGGGETRSQEHLCGAVANGGGGENGGQEPLRGSIVGGRPAQSVDTAAGDAMRVVVAAACAVGVIPSAHKRKRGRPKGSKNKQKPTSDGEPTCKRGCPAGSKASPKRSLAQAMDHFQDNVPPVKQPALTPSQSLPGETSVASASVMHSVPIEASVPPSRSAAVQHSASPSTSSAGTPRKSSTRPPLIPAMYVDTLVAFAPEKEGWTKRQKTKHYSDITERLVGVTTHVEAQALSDEIAVSSAIRQCVLEVVRPLYGTSRIVNSDNYYTSVQLLDALRLKGLYGRGTVRKSSAHFSRHVVLEKKDCPRGTSRQSVSADRNTVAASWYDSSIVTVISNADASTLTTVDRQVRSEKQSFSAPTCIREYNANMQGVDRLDQVRGRFSLADGHYFKKLYKKLGLALVDIARPNAYFTRKLALGLNTDRDAHREVIVQLSSELLSGKWKEAPSERRIFYNDVGPSDVSAEVDEEMSPLSAVWVAGRRNADGALE</sequence>
<dbReference type="PANTHER" id="PTHR46599">
    <property type="entry name" value="PIGGYBAC TRANSPOSABLE ELEMENT-DERIVED PROTEIN 4"/>
    <property type="match status" value="1"/>
</dbReference>
<feature type="domain" description="PiggyBac transposable element-derived protein" evidence="2">
    <location>
        <begin position="273"/>
        <end position="439"/>
    </location>
</feature>
<feature type="region of interest" description="Disordered" evidence="1">
    <location>
        <begin position="97"/>
        <end position="170"/>
    </location>
</feature>
<accession>A0A8T1C4M8</accession>
<organism evidence="3 4">
    <name type="scientific">Phytophthora cactorum</name>
    <dbReference type="NCBI Taxonomy" id="29920"/>
    <lineage>
        <taxon>Eukaryota</taxon>
        <taxon>Sar</taxon>
        <taxon>Stramenopiles</taxon>
        <taxon>Oomycota</taxon>
        <taxon>Peronosporomycetes</taxon>
        <taxon>Peronosporales</taxon>
        <taxon>Peronosporaceae</taxon>
        <taxon>Phytophthora</taxon>
    </lineage>
</organism>
<dbReference type="Pfam" id="PF13843">
    <property type="entry name" value="DDE_Tnp_1_7"/>
    <property type="match status" value="1"/>
</dbReference>
<feature type="region of interest" description="Disordered" evidence="1">
    <location>
        <begin position="182"/>
        <end position="214"/>
    </location>
</feature>
<dbReference type="InterPro" id="IPR029526">
    <property type="entry name" value="PGBD"/>
</dbReference>
<feature type="compositionally biased region" description="Basic residues" evidence="1">
    <location>
        <begin position="97"/>
        <end position="112"/>
    </location>
</feature>
<dbReference type="EMBL" id="RCMK01000681">
    <property type="protein sequence ID" value="KAG2916346.1"/>
    <property type="molecule type" value="Genomic_DNA"/>
</dbReference>
<protein>
    <recommendedName>
        <fullName evidence="2">PiggyBac transposable element-derived protein domain-containing protein</fullName>
    </recommendedName>
</protein>
<comment type="caution">
    <text evidence="3">The sequence shown here is derived from an EMBL/GenBank/DDBJ whole genome shotgun (WGS) entry which is preliminary data.</text>
</comment>
<dbReference type="VEuPathDB" id="FungiDB:PC110_g23458"/>
<feature type="compositionally biased region" description="Low complexity" evidence="1">
    <location>
        <begin position="195"/>
        <end position="206"/>
    </location>
</feature>
<gene>
    <name evidence="3" type="ORF">PC117_g17730</name>
</gene>
<dbReference type="VEuPathDB" id="FungiDB:PC110_g19768"/>
<dbReference type="PANTHER" id="PTHR46599:SF3">
    <property type="entry name" value="PIGGYBAC TRANSPOSABLE ELEMENT-DERIVED PROTEIN 4"/>
    <property type="match status" value="1"/>
</dbReference>
<proteinExistence type="predicted"/>
<evidence type="ECO:0000259" key="2">
    <source>
        <dbReference type="Pfam" id="PF13843"/>
    </source>
</evidence>
<feature type="region of interest" description="Disordered" evidence="1">
    <location>
        <begin position="44"/>
        <end position="71"/>
    </location>
</feature>
<dbReference type="Proteomes" id="UP000736787">
    <property type="component" value="Unassembled WGS sequence"/>
</dbReference>
<dbReference type="AlphaFoldDB" id="A0A8T1C4M8"/>
<evidence type="ECO:0000313" key="3">
    <source>
        <dbReference type="EMBL" id="KAG2916346.1"/>
    </source>
</evidence>
<name>A0A8T1C4M8_9STRA</name>
<feature type="compositionally biased region" description="Polar residues" evidence="1">
    <location>
        <begin position="157"/>
        <end position="170"/>
    </location>
</feature>
<evidence type="ECO:0000256" key="1">
    <source>
        <dbReference type="SAM" id="MobiDB-lite"/>
    </source>
</evidence>
<evidence type="ECO:0000313" key="4">
    <source>
        <dbReference type="Proteomes" id="UP000736787"/>
    </source>
</evidence>